<dbReference type="EMBL" id="PFAZ01000001">
    <property type="protein sequence ID" value="PIR89538.1"/>
    <property type="molecule type" value="Genomic_DNA"/>
</dbReference>
<organism evidence="6 7">
    <name type="scientific">Candidatus Harrisonbacteria bacterium CG10_big_fil_rev_8_21_14_0_10_40_38</name>
    <dbReference type="NCBI Taxonomy" id="1974583"/>
    <lineage>
        <taxon>Bacteria</taxon>
        <taxon>Candidatus Harrisoniibacteriota</taxon>
    </lineage>
</organism>
<dbReference type="Gene3D" id="6.10.250.290">
    <property type="match status" value="1"/>
</dbReference>
<dbReference type="GO" id="GO:0005840">
    <property type="term" value="C:ribosome"/>
    <property type="evidence" value="ECO:0007669"/>
    <property type="project" value="UniProtKB-KW"/>
</dbReference>
<evidence type="ECO:0000256" key="2">
    <source>
        <dbReference type="ARBA" id="ARBA00022980"/>
    </source>
</evidence>
<dbReference type="CDD" id="cd05797">
    <property type="entry name" value="Ribosomal_L10"/>
    <property type="match status" value="1"/>
</dbReference>
<dbReference type="HAMAP" id="MF_00362">
    <property type="entry name" value="Ribosomal_uL10"/>
    <property type="match status" value="1"/>
</dbReference>
<evidence type="ECO:0000313" key="6">
    <source>
        <dbReference type="EMBL" id="PIR89538.1"/>
    </source>
</evidence>
<dbReference type="GO" id="GO:0070180">
    <property type="term" value="F:large ribosomal subunit rRNA binding"/>
    <property type="evidence" value="ECO:0007669"/>
    <property type="project" value="UniProtKB-UniRule"/>
</dbReference>
<comment type="caution">
    <text evidence="6">The sequence shown here is derived from an EMBL/GenBank/DDBJ whole genome shotgun (WGS) entry which is preliminary data.</text>
</comment>
<keyword evidence="5" id="KW-0694">RNA-binding</keyword>
<evidence type="ECO:0000256" key="4">
    <source>
        <dbReference type="ARBA" id="ARBA00035202"/>
    </source>
</evidence>
<keyword evidence="2 5" id="KW-0689">Ribosomal protein</keyword>
<evidence type="ECO:0000256" key="3">
    <source>
        <dbReference type="ARBA" id="ARBA00023274"/>
    </source>
</evidence>
<dbReference type="InterPro" id="IPR047865">
    <property type="entry name" value="Ribosomal_uL10_bac_type"/>
</dbReference>
<keyword evidence="5" id="KW-0699">rRNA-binding</keyword>
<dbReference type="AlphaFoldDB" id="A0A2H0USZ8"/>
<dbReference type="InterPro" id="IPR043141">
    <property type="entry name" value="Ribosomal_uL10-like_sf"/>
</dbReference>
<reference evidence="7" key="1">
    <citation type="submission" date="2017-09" db="EMBL/GenBank/DDBJ databases">
        <title>Depth-based differentiation of microbial function through sediment-hosted aquifers and enrichment of novel symbionts in the deep terrestrial subsurface.</title>
        <authorList>
            <person name="Probst A.J."/>
            <person name="Ladd B."/>
            <person name="Jarett J.K."/>
            <person name="Geller-Mcgrath D.E."/>
            <person name="Sieber C.M.K."/>
            <person name="Emerson J.B."/>
            <person name="Anantharaman K."/>
            <person name="Thomas B.C."/>
            <person name="Malmstrom R."/>
            <person name="Stieglmeier M."/>
            <person name="Klingl A."/>
            <person name="Woyke T."/>
            <person name="Ryan C.M."/>
            <person name="Banfield J.F."/>
        </authorList>
    </citation>
    <scope>NUCLEOTIDE SEQUENCE [LARGE SCALE GENOMIC DNA]</scope>
</reference>
<comment type="similarity">
    <text evidence="1 5">Belongs to the universal ribosomal protein uL10 family.</text>
</comment>
<dbReference type="GO" id="GO:1990904">
    <property type="term" value="C:ribonucleoprotein complex"/>
    <property type="evidence" value="ECO:0007669"/>
    <property type="project" value="UniProtKB-KW"/>
</dbReference>
<proteinExistence type="inferred from homology"/>
<dbReference type="NCBIfam" id="NF000955">
    <property type="entry name" value="PRK00099.1-1"/>
    <property type="match status" value="1"/>
</dbReference>
<dbReference type="InterPro" id="IPR001790">
    <property type="entry name" value="Ribosomal_uL10"/>
</dbReference>
<gene>
    <name evidence="5 6" type="primary">rplJ</name>
    <name evidence="6" type="ORF">COU07_01405</name>
</gene>
<sequence length="178" mass="19699">MKTRTQKSEIIESSVKLLENHGSLVFADFSGIPVSSINELKNRLKKVGGKYVAIKKRLFRVALQKTGHEFDPTQFEAQLGVVFVPGELTEAASTVYMFSRELAKNQLDFKVLGAYEISEKRFLTAEEFTVIAKLPTREQLLGMVVGVLAGPIRGFMHVVSELSKRPESAPQEAAVQAS</sequence>
<evidence type="ECO:0000256" key="1">
    <source>
        <dbReference type="ARBA" id="ARBA00008889"/>
    </source>
</evidence>
<protein>
    <recommendedName>
        <fullName evidence="4 5">Large ribosomal subunit protein uL10</fullName>
    </recommendedName>
</protein>
<dbReference type="PANTHER" id="PTHR11560">
    <property type="entry name" value="39S RIBOSOMAL PROTEIN L10, MITOCHONDRIAL"/>
    <property type="match status" value="1"/>
</dbReference>
<dbReference type="Proteomes" id="UP000231157">
    <property type="component" value="Unassembled WGS sequence"/>
</dbReference>
<comment type="subunit">
    <text evidence="5">Part of the ribosomal stalk of the 50S ribosomal subunit. The N-terminus interacts with L11 and the large rRNA to form the base of the stalk. The C-terminus forms an elongated spine to which L12 dimers bind in a sequential fashion forming a multimeric L10(L12)X complex.</text>
</comment>
<keyword evidence="3 5" id="KW-0687">Ribonucleoprotein</keyword>
<name>A0A2H0USZ8_9BACT</name>
<dbReference type="InterPro" id="IPR022973">
    <property type="entry name" value="Ribosomal_uL10_bac"/>
</dbReference>
<accession>A0A2H0USZ8</accession>
<evidence type="ECO:0000313" key="7">
    <source>
        <dbReference type="Proteomes" id="UP000231157"/>
    </source>
</evidence>
<dbReference type="GO" id="GO:0006412">
    <property type="term" value="P:translation"/>
    <property type="evidence" value="ECO:0007669"/>
    <property type="project" value="UniProtKB-UniRule"/>
</dbReference>
<dbReference type="Gene3D" id="3.30.70.1730">
    <property type="match status" value="1"/>
</dbReference>
<comment type="function">
    <text evidence="5">Forms part of the ribosomal stalk, playing a central role in the interaction of the ribosome with GTP-bound translation factors.</text>
</comment>
<dbReference type="Pfam" id="PF00466">
    <property type="entry name" value="Ribosomal_L10"/>
    <property type="match status" value="1"/>
</dbReference>
<evidence type="ECO:0000256" key="5">
    <source>
        <dbReference type="HAMAP-Rule" id="MF_00362"/>
    </source>
</evidence>
<dbReference type="SUPFAM" id="SSF160369">
    <property type="entry name" value="Ribosomal protein L10-like"/>
    <property type="match status" value="1"/>
</dbReference>